<dbReference type="InterPro" id="IPR018792">
    <property type="entry name" value="NUPR1-like"/>
</dbReference>
<accession>A0A914E7D9</accession>
<organism evidence="2 3">
    <name type="scientific">Acrobeloides nanus</name>
    <dbReference type="NCBI Taxonomy" id="290746"/>
    <lineage>
        <taxon>Eukaryota</taxon>
        <taxon>Metazoa</taxon>
        <taxon>Ecdysozoa</taxon>
        <taxon>Nematoda</taxon>
        <taxon>Chromadorea</taxon>
        <taxon>Rhabditida</taxon>
        <taxon>Tylenchina</taxon>
        <taxon>Cephalobomorpha</taxon>
        <taxon>Cephaloboidea</taxon>
        <taxon>Cephalobidae</taxon>
        <taxon>Acrobeloides</taxon>
    </lineage>
</organism>
<dbReference type="Pfam" id="PF10195">
    <property type="entry name" value="Phospho_p8"/>
    <property type="match status" value="1"/>
</dbReference>
<evidence type="ECO:0000313" key="3">
    <source>
        <dbReference type="WBParaSite" id="ACRNAN_scaffold5839.g30156.t1"/>
    </source>
</evidence>
<dbReference type="WBParaSite" id="ACRNAN_scaffold5839.g30156.t1">
    <property type="protein sequence ID" value="ACRNAN_scaffold5839.g30156.t1"/>
    <property type="gene ID" value="ACRNAN_scaffold5839.g30156"/>
</dbReference>
<sequence>MMSSAEALAESFEKGEDEVKVGGSGGKRTKAEQAEHKHPHPEGDTRKIVNNAVHGNDKRKEEKKSESK</sequence>
<proteinExistence type="predicted"/>
<feature type="compositionally biased region" description="Basic and acidic residues" evidence="1">
    <location>
        <begin position="29"/>
        <end position="47"/>
    </location>
</feature>
<protein>
    <submittedName>
        <fullName evidence="3">Uncharacterized protein</fullName>
    </submittedName>
</protein>
<feature type="compositionally biased region" description="Basic and acidic residues" evidence="1">
    <location>
        <begin position="11"/>
        <end position="20"/>
    </location>
</feature>
<name>A0A914E7D9_9BILA</name>
<reference evidence="3" key="1">
    <citation type="submission" date="2022-11" db="UniProtKB">
        <authorList>
            <consortium name="WormBaseParasite"/>
        </authorList>
    </citation>
    <scope>IDENTIFICATION</scope>
</reference>
<dbReference type="AlphaFoldDB" id="A0A914E7D9"/>
<evidence type="ECO:0000313" key="2">
    <source>
        <dbReference type="Proteomes" id="UP000887540"/>
    </source>
</evidence>
<keyword evidence="2" id="KW-1185">Reference proteome</keyword>
<feature type="compositionally biased region" description="Basic and acidic residues" evidence="1">
    <location>
        <begin position="55"/>
        <end position="68"/>
    </location>
</feature>
<evidence type="ECO:0000256" key="1">
    <source>
        <dbReference type="SAM" id="MobiDB-lite"/>
    </source>
</evidence>
<dbReference type="Proteomes" id="UP000887540">
    <property type="component" value="Unplaced"/>
</dbReference>
<feature type="region of interest" description="Disordered" evidence="1">
    <location>
        <begin position="1"/>
        <end position="68"/>
    </location>
</feature>